<evidence type="ECO:0000313" key="2">
    <source>
        <dbReference type="EMBL" id="CAF9943352.1"/>
    </source>
</evidence>
<feature type="domain" description="DUF6604" evidence="1">
    <location>
        <begin position="26"/>
        <end position="249"/>
    </location>
</feature>
<gene>
    <name evidence="2" type="ORF">ALECFALPRED_011130</name>
</gene>
<dbReference type="PANTHER" id="PTHR38795">
    <property type="entry name" value="DUF6604 DOMAIN-CONTAINING PROTEIN"/>
    <property type="match status" value="1"/>
</dbReference>
<accession>A0A8H3PKJ7</accession>
<dbReference type="Proteomes" id="UP000664203">
    <property type="component" value="Unassembled WGS sequence"/>
</dbReference>
<dbReference type="PANTHER" id="PTHR38795:SF1">
    <property type="entry name" value="DUF6604 DOMAIN-CONTAINING PROTEIN"/>
    <property type="match status" value="1"/>
</dbReference>
<comment type="caution">
    <text evidence="2">The sequence shown here is derived from an EMBL/GenBank/DDBJ whole genome shotgun (WGS) entry which is preliminary data.</text>
</comment>
<reference evidence="2" key="1">
    <citation type="submission" date="2021-03" db="EMBL/GenBank/DDBJ databases">
        <authorList>
            <person name="Tagirdzhanova G."/>
        </authorList>
    </citation>
    <scope>NUCLEOTIDE SEQUENCE</scope>
</reference>
<dbReference type="EMBL" id="CAJPDR010000984">
    <property type="protein sequence ID" value="CAF9943352.1"/>
    <property type="molecule type" value="Genomic_DNA"/>
</dbReference>
<organism evidence="2 3">
    <name type="scientific">Alectoria fallacina</name>
    <dbReference type="NCBI Taxonomy" id="1903189"/>
    <lineage>
        <taxon>Eukaryota</taxon>
        <taxon>Fungi</taxon>
        <taxon>Dikarya</taxon>
        <taxon>Ascomycota</taxon>
        <taxon>Pezizomycotina</taxon>
        <taxon>Lecanoromycetes</taxon>
        <taxon>OSLEUM clade</taxon>
        <taxon>Lecanoromycetidae</taxon>
        <taxon>Lecanorales</taxon>
        <taxon>Lecanorineae</taxon>
        <taxon>Parmeliaceae</taxon>
        <taxon>Alectoria</taxon>
    </lineage>
</organism>
<dbReference type="AlphaFoldDB" id="A0A8H3PKJ7"/>
<protein>
    <recommendedName>
        <fullName evidence="1">DUF6604 domain-containing protein</fullName>
    </recommendedName>
</protein>
<dbReference type="Pfam" id="PF20253">
    <property type="entry name" value="DUF6604"/>
    <property type="match status" value="1"/>
</dbReference>
<dbReference type="InterPro" id="IPR046539">
    <property type="entry name" value="DUF6604"/>
</dbReference>
<proteinExistence type="predicted"/>
<evidence type="ECO:0000313" key="3">
    <source>
        <dbReference type="Proteomes" id="UP000664203"/>
    </source>
</evidence>
<keyword evidence="3" id="KW-1185">Reference proteome</keyword>
<dbReference type="OrthoDB" id="4821062at2759"/>
<evidence type="ECO:0000259" key="1">
    <source>
        <dbReference type="Pfam" id="PF20253"/>
    </source>
</evidence>
<sequence length="770" mass="87148">MLLGTSHLPIPNRGRIPPSLFDLYVQYKQDTRAIIAWLTSHGTNNFKSLHTISIRDLLDLAEVVQKKAVVMPDTIDFQFREVIAARTQLSNFFRTKSGPELTAEDTVNHEFFTESLTKIYTGLCECCAKPVGDCQRASQQKSQAIWRNRFAALKLGTTKTFCDCELDFPSDHCEGESAKESVTRLPNADDTPKLVDESLDDAFEIRQELQEMNDLLLATKEVWEQAGKGEIPLVVAALITNVCFARFEGVEQRLNLLYDGSDPGVLLTRLMRMKVTPIGFKASDFDLDSPVTQLIEKLQQSWHLLLHLKENTRAKNLESEAVCTPKPSNILLRIGPDSEKADEKCLIMILDNIKQHVQAKSLPTDIVRTGTPLYADIGYFLTHGENDVNGLRCTFGLLMLLDAHKSFMLACQGRGVHPSCRLQALKLAQEALSSVHHVLEDSTMPCRCCQTLAFHLGNLELDLKAFLQEKCFDLYFQSSWVSGAHILEMHETLFYYGLRLFSYRHYVGCVVHVYHVLRELTGFKPIVLLEQLRDTFNDVLFPGGRPNRNFKACCVRYMGGRLKFKSDGSGHKSGSHHLTVPAHTAKATAGLGLRKEANDMRFAYCKISLFYHIKEKGYHVNESLWSRTRGLTDRDTCAFGKDQKRHTCAHNLLEQETASSPYPHQLFHLQKAVLTEFAGPFPLARVNFFQVYMSCVRIISTISDKTHNGEDCGRNCLCFLDTILQAADRYKANEHKLQPFGWKGLVNTCKEAMSLVLGERSVEDFLWETF</sequence>
<name>A0A8H3PKJ7_9LECA</name>